<dbReference type="KEGG" id="tsa:AciPR4_2616"/>
<dbReference type="EMBL" id="CP002467">
    <property type="protein sequence ID" value="ADV83394.1"/>
    <property type="molecule type" value="Genomic_DNA"/>
</dbReference>
<reference evidence="1 2" key="1">
    <citation type="journal article" date="2012" name="Stand. Genomic Sci.">
        <title>Complete genome sequence of Terriglobus saanensis type strain SP1PR4(T), an Acidobacteria from tundra soil.</title>
        <authorList>
            <person name="Rawat S.R."/>
            <person name="Mannisto M.K."/>
            <person name="Starovoytov V."/>
            <person name="Goodwin L."/>
            <person name="Nolan M."/>
            <person name="Hauser L."/>
            <person name="Land M."/>
            <person name="Davenport K.W."/>
            <person name="Woyke T."/>
            <person name="Haggblom M.M."/>
        </authorList>
    </citation>
    <scope>NUCLEOTIDE SEQUENCE</scope>
    <source>
        <strain evidence="2">ATCC BAA-1853 / DSM 23119 / SP1PR4</strain>
    </source>
</reference>
<dbReference type="SUPFAM" id="SSF52540">
    <property type="entry name" value="P-loop containing nucleoside triphosphate hydrolases"/>
    <property type="match status" value="1"/>
</dbReference>
<protein>
    <submittedName>
        <fullName evidence="1">HPr(Ser) kinase/phosphatase</fullName>
    </submittedName>
</protein>
<keyword evidence="2" id="KW-1185">Reference proteome</keyword>
<dbReference type="InterPro" id="IPR025662">
    <property type="entry name" value="Sigma_54_int_dom_ATP-bd_1"/>
</dbReference>
<dbReference type="STRING" id="401053.AciPR4_2616"/>
<evidence type="ECO:0000313" key="2">
    <source>
        <dbReference type="Proteomes" id="UP000006844"/>
    </source>
</evidence>
<name>E8V146_TERSS</name>
<accession>E8V146</accession>
<dbReference type="eggNOG" id="COG1493">
    <property type="taxonomic scope" value="Bacteria"/>
</dbReference>
<keyword evidence="1" id="KW-0808">Transferase</keyword>
<dbReference type="GO" id="GO:0016301">
    <property type="term" value="F:kinase activity"/>
    <property type="evidence" value="ECO:0007669"/>
    <property type="project" value="UniProtKB-KW"/>
</dbReference>
<sequence length="339" mass="37505">MTSELTEQTVPGEIARQSPARPQNALLYDMELPLRGVFYPLGFAVEILTNDPEVLRAADESFGHVHENRGATTLQIRIGISEGANRACPPEPTRREYNHLYSLVADVENQALLDLKTCTSFAWLKKSTLKNRLYFRYNFLEKMVYLLLGASVVTDLHAACVGKEGKGILLCGDSGAGKSTLAYACARAGWTYTSDDTSYLINQSEAPRVIGHAHRVRFRPAARELFPELAAHAVTPRMEGKPSIEVPVSELPVLRSASEAKVYAIVYLNRYPSATGSLMSLPKGTAIQRMCNELFSAGDIRAQHEAILQQAFADVPTYEIEYSDSEQAIHQLDLLITRT</sequence>
<gene>
    <name evidence="1" type="ordered locus">AciPR4_2616</name>
</gene>
<keyword evidence="1" id="KW-0418">Kinase</keyword>
<proteinExistence type="predicted"/>
<dbReference type="Proteomes" id="UP000006844">
    <property type="component" value="Chromosome"/>
</dbReference>
<dbReference type="Gene3D" id="3.40.50.300">
    <property type="entry name" value="P-loop containing nucleotide triphosphate hydrolases"/>
    <property type="match status" value="1"/>
</dbReference>
<evidence type="ECO:0000313" key="1">
    <source>
        <dbReference type="EMBL" id="ADV83394.1"/>
    </source>
</evidence>
<organism evidence="1 2">
    <name type="scientific">Terriglobus saanensis (strain ATCC BAA-1853 / DSM 23119 / SP1PR4)</name>
    <dbReference type="NCBI Taxonomy" id="401053"/>
    <lineage>
        <taxon>Bacteria</taxon>
        <taxon>Pseudomonadati</taxon>
        <taxon>Acidobacteriota</taxon>
        <taxon>Terriglobia</taxon>
        <taxon>Terriglobales</taxon>
        <taxon>Acidobacteriaceae</taxon>
        <taxon>Terriglobus</taxon>
    </lineage>
</organism>
<dbReference type="SUPFAM" id="SSF53795">
    <property type="entry name" value="PEP carboxykinase-like"/>
    <property type="match status" value="1"/>
</dbReference>
<dbReference type="InterPro" id="IPR027417">
    <property type="entry name" value="P-loop_NTPase"/>
</dbReference>
<dbReference type="HOGENOM" id="CLU_836602_0_0_0"/>
<dbReference type="AlphaFoldDB" id="E8V146"/>
<dbReference type="PROSITE" id="PS00675">
    <property type="entry name" value="SIGMA54_INTERACT_1"/>
    <property type="match status" value="1"/>
</dbReference>